<dbReference type="InterPro" id="IPR041489">
    <property type="entry name" value="PDZ_6"/>
</dbReference>
<dbReference type="AlphaFoldDB" id="A0AA43QSM1"/>
<comment type="similarity">
    <text evidence="1">Belongs to the proteasome subunit p27 family.</text>
</comment>
<keyword evidence="7" id="KW-1185">Reference proteome</keyword>
<dbReference type="InterPro" id="IPR035269">
    <property type="entry name" value="PSMD9"/>
</dbReference>
<dbReference type="GO" id="GO:0005634">
    <property type="term" value="C:nucleus"/>
    <property type="evidence" value="ECO:0007669"/>
    <property type="project" value="TreeGrafter"/>
</dbReference>
<proteinExistence type="inferred from homology"/>
<dbReference type="InterPro" id="IPR036034">
    <property type="entry name" value="PDZ_sf"/>
</dbReference>
<evidence type="ECO:0000256" key="3">
    <source>
        <dbReference type="ARBA" id="ARBA00068021"/>
    </source>
</evidence>
<dbReference type="Pfam" id="PF18265">
    <property type="entry name" value="Nas2_N"/>
    <property type="match status" value="1"/>
</dbReference>
<sequence>MDDLHNPTVVPSGPSTSSSAPNDAKDTRSLLELMDYKTKLEGELSALGSVLDSHNATMSTPLTTFDGYPRPDIDVAQIRTTRARIIRLRNDHKAVLSLIADGLRETHAAFQQQQASLPPSTPQPPAAPRRSEAERRPAASINETAFAIVNTVVPGGPAETAGLRAGDRIRRVGDANWLNHEKLGRVREVVMGNEGKEVMVRVQRLKRRSVGEDEDAGVDVEELELGLVPRRGWGGQGLLGCHLLPL</sequence>
<feature type="region of interest" description="Disordered" evidence="4">
    <location>
        <begin position="109"/>
        <end position="137"/>
    </location>
</feature>
<dbReference type="PROSITE" id="PS50106">
    <property type="entry name" value="PDZ"/>
    <property type="match status" value="1"/>
</dbReference>
<name>A0AA43QSM1_9LECA</name>
<feature type="domain" description="PDZ" evidence="5">
    <location>
        <begin position="148"/>
        <end position="178"/>
    </location>
</feature>
<keyword evidence="6" id="KW-0647">Proteasome</keyword>
<evidence type="ECO:0000256" key="4">
    <source>
        <dbReference type="SAM" id="MobiDB-lite"/>
    </source>
</evidence>
<dbReference type="GO" id="GO:0005737">
    <property type="term" value="C:cytoplasm"/>
    <property type="evidence" value="ECO:0007669"/>
    <property type="project" value="TreeGrafter"/>
</dbReference>
<dbReference type="InterPro" id="IPR040815">
    <property type="entry name" value="Nas2_N"/>
</dbReference>
<evidence type="ECO:0000313" key="7">
    <source>
        <dbReference type="Proteomes" id="UP001161017"/>
    </source>
</evidence>
<reference evidence="6" key="1">
    <citation type="journal article" date="2023" name="Genome Biol. Evol.">
        <title>First Whole Genome Sequence and Flow Cytometry Genome Size Data for the Lichen-Forming Fungus Ramalina farinacea (Ascomycota).</title>
        <authorList>
            <person name="Llewellyn T."/>
            <person name="Mian S."/>
            <person name="Hill R."/>
            <person name="Leitch I.J."/>
            <person name="Gaya E."/>
        </authorList>
    </citation>
    <scope>NUCLEOTIDE SEQUENCE</scope>
    <source>
        <strain evidence="6">LIQ254RAFAR</strain>
    </source>
</reference>
<dbReference type="Gene3D" id="2.30.42.10">
    <property type="match status" value="1"/>
</dbReference>
<evidence type="ECO:0000313" key="6">
    <source>
        <dbReference type="EMBL" id="MDI1490133.1"/>
    </source>
</evidence>
<organism evidence="6 7">
    <name type="scientific">Ramalina farinacea</name>
    <dbReference type="NCBI Taxonomy" id="258253"/>
    <lineage>
        <taxon>Eukaryota</taxon>
        <taxon>Fungi</taxon>
        <taxon>Dikarya</taxon>
        <taxon>Ascomycota</taxon>
        <taxon>Pezizomycotina</taxon>
        <taxon>Lecanoromycetes</taxon>
        <taxon>OSLEUM clade</taxon>
        <taxon>Lecanoromycetidae</taxon>
        <taxon>Lecanorales</taxon>
        <taxon>Lecanorineae</taxon>
        <taxon>Ramalinaceae</taxon>
        <taxon>Ramalina</taxon>
    </lineage>
</organism>
<dbReference type="EMBL" id="JAPUFD010000011">
    <property type="protein sequence ID" value="MDI1490133.1"/>
    <property type="molecule type" value="Genomic_DNA"/>
</dbReference>
<evidence type="ECO:0000256" key="1">
    <source>
        <dbReference type="ARBA" id="ARBA00005256"/>
    </source>
</evidence>
<dbReference type="GO" id="GO:0000502">
    <property type="term" value="C:proteasome complex"/>
    <property type="evidence" value="ECO:0007669"/>
    <property type="project" value="UniProtKB-KW"/>
</dbReference>
<dbReference type="FunFam" id="2.30.42.10:FF:000107">
    <property type="entry name" value="26S proteasome non-ATPase regulatory subunit 9"/>
    <property type="match status" value="1"/>
</dbReference>
<dbReference type="Pfam" id="PF17820">
    <property type="entry name" value="PDZ_6"/>
    <property type="match status" value="1"/>
</dbReference>
<accession>A0AA43QSM1</accession>
<dbReference type="Gene3D" id="6.10.140.1710">
    <property type="match status" value="1"/>
</dbReference>
<comment type="caution">
    <text evidence="6">The sequence shown here is derived from an EMBL/GenBank/DDBJ whole genome shotgun (WGS) entry which is preliminary data.</text>
</comment>
<dbReference type="PANTHER" id="PTHR12651">
    <property type="entry name" value="26S PROTEASOME NON-ATPASE REGULATORY SUBUNIT 9"/>
    <property type="match status" value="1"/>
</dbReference>
<feature type="compositionally biased region" description="Low complexity" evidence="4">
    <location>
        <begin position="7"/>
        <end position="21"/>
    </location>
</feature>
<dbReference type="SUPFAM" id="SSF50156">
    <property type="entry name" value="PDZ domain-like"/>
    <property type="match status" value="1"/>
</dbReference>
<keyword evidence="2" id="KW-0143">Chaperone</keyword>
<feature type="region of interest" description="Disordered" evidence="4">
    <location>
        <begin position="1"/>
        <end position="24"/>
    </location>
</feature>
<evidence type="ECO:0000259" key="5">
    <source>
        <dbReference type="PROSITE" id="PS50106"/>
    </source>
</evidence>
<evidence type="ECO:0000256" key="2">
    <source>
        <dbReference type="ARBA" id="ARBA00023186"/>
    </source>
</evidence>
<gene>
    <name evidence="6" type="primary">NAS2</name>
    <name evidence="6" type="ORF">OHK93_001333</name>
</gene>
<dbReference type="Proteomes" id="UP001161017">
    <property type="component" value="Unassembled WGS sequence"/>
</dbReference>
<dbReference type="InterPro" id="IPR001478">
    <property type="entry name" value="PDZ"/>
</dbReference>
<dbReference type="PANTHER" id="PTHR12651:SF1">
    <property type="entry name" value="26S PROTEASOME NON-ATPASE REGULATORY SUBUNIT 9"/>
    <property type="match status" value="1"/>
</dbReference>
<protein>
    <recommendedName>
        <fullName evidence="3">Probable 26S proteasome regulatory subunit p27</fullName>
    </recommendedName>
</protein>
<dbReference type="GO" id="GO:0070682">
    <property type="term" value="P:proteasome regulatory particle assembly"/>
    <property type="evidence" value="ECO:0007669"/>
    <property type="project" value="InterPro"/>
</dbReference>